<evidence type="ECO:0000313" key="11">
    <source>
        <dbReference type="Proteomes" id="UP000233597"/>
    </source>
</evidence>
<dbReference type="Pfam" id="PF00672">
    <property type="entry name" value="HAMP"/>
    <property type="match status" value="1"/>
</dbReference>
<evidence type="ECO:0000256" key="3">
    <source>
        <dbReference type="PROSITE-ProRule" id="PRU00284"/>
    </source>
</evidence>
<proteinExistence type="inferred from homology"/>
<dbReference type="RefSeq" id="WP_101264250.1">
    <property type="nucleotide sequence ID" value="NZ_CP024199.1"/>
</dbReference>
<dbReference type="KEGG" id="thac:CSC3H3_11000"/>
<dbReference type="Gene3D" id="3.30.450.20">
    <property type="entry name" value="PAS domain"/>
    <property type="match status" value="1"/>
</dbReference>
<dbReference type="Gene3D" id="1.10.287.950">
    <property type="entry name" value="Methyl-accepting chemotaxis protein"/>
    <property type="match status" value="1"/>
</dbReference>
<gene>
    <name evidence="9" type="ORF">COO20_03155</name>
    <name evidence="8" type="ORF">CSC3H3_11000</name>
</gene>
<evidence type="ECO:0000259" key="6">
    <source>
        <dbReference type="PROSITE" id="PS50111"/>
    </source>
</evidence>
<dbReference type="GO" id="GO:0016301">
    <property type="term" value="F:kinase activity"/>
    <property type="evidence" value="ECO:0007669"/>
    <property type="project" value="UniProtKB-KW"/>
</dbReference>
<keyword evidence="1 3" id="KW-0807">Transducer</keyword>
<dbReference type="InterPro" id="IPR035965">
    <property type="entry name" value="PAS-like_dom_sf"/>
</dbReference>
<dbReference type="SMART" id="SM00283">
    <property type="entry name" value="MA"/>
    <property type="match status" value="1"/>
</dbReference>
<dbReference type="Gene3D" id="6.10.340.10">
    <property type="match status" value="1"/>
</dbReference>
<dbReference type="PROSITE" id="PS50885">
    <property type="entry name" value="HAMP"/>
    <property type="match status" value="1"/>
</dbReference>
<dbReference type="AlphaFoldDB" id="A0A2N3KX92"/>
<dbReference type="PANTHER" id="PTHR32089:SF112">
    <property type="entry name" value="LYSOZYME-LIKE PROTEIN-RELATED"/>
    <property type="match status" value="1"/>
</dbReference>
<keyword evidence="9" id="KW-0418">Kinase</keyword>
<sequence>MLLWTGDNYRNFAVETLNNSVSSTVNFFVRSRVINDYANRITPVTNDWSRTTRLVKALQDKNVENTKTELTFFSNASQVTQGEINLIQTIAYDSDFNKVAFSDGGNGESVADDPALNDMLKSRDKAAARKAVSYIWHMSDGRPVFSMILPIGGFKAVGFLEVVTDPLPILQGMGTVLGGDFRIIGNDGQVLFESLENDGETEDTPPAEAAADEAKAEAGDAPAKEKSTQRASVDVNIGNGRGGQWATATFTRDITEFYSRTGELRNLSVELLVGVLAIGWIAGWLLLRFTVFRNLRGFARAMTSIAEGDTSVRLPKVGNDEIGEMRKALVQLRESVRQAMILQNMVENTPTMTALMSPEGELTYLNASAKRYLGGDTNDVKEDFLELGPDFQRKLRNPSNLPFEEVLQSGNDHLDILAAPVRDKDNELVGTMLAWSNVSEREESRIAIQELVVEVENVARSVTAQSEMLLELANNLTHQSEETITQSGTALDVSRDAASNTQNVATAVEELSSSIAEINRQAGDASTVTERARSEAEESQRNIVSLENASSEIGSIIDLINDIAHRTKLLSLNATIEAERAGELGKGFAVVANEVKSLADQTANATGKIGDLTGAIQTEVKKAARSISTVGDVIHQVNDIQNTITSSVDEQRRATSEISENVQRIAQGAGTMDEMIRFVNGGAQSTGKTAYDLNSASHELSQMAKSLSDRMAAFSSRVKIGD</sequence>
<feature type="region of interest" description="Disordered" evidence="4">
    <location>
        <begin position="197"/>
        <end position="234"/>
    </location>
</feature>
<dbReference type="Proteomes" id="UP000233597">
    <property type="component" value="Unassembled WGS sequence"/>
</dbReference>
<feature type="compositionally biased region" description="Basic and acidic residues" evidence="4">
    <location>
        <begin position="212"/>
        <end position="228"/>
    </location>
</feature>
<reference evidence="8 10" key="2">
    <citation type="submission" date="2017-10" db="EMBL/GenBank/DDBJ databases">
        <title>Biodiversity and function of Thalassospira species in the particle-attached aromatic-hydrocarbon-degrading consortia from the surface seawater of the China South Sea.</title>
        <authorList>
            <person name="Dong C."/>
            <person name="Liu R."/>
            <person name="Shao Z."/>
        </authorList>
    </citation>
    <scope>NUCLEOTIDE SEQUENCE [LARGE SCALE GENOMIC DNA]</scope>
    <source>
        <strain evidence="8 10">CSC3H3</strain>
    </source>
</reference>
<reference evidence="9 11" key="1">
    <citation type="submission" date="2017-09" db="EMBL/GenBank/DDBJ databases">
        <title>Biodiversity and function of Thalassospira species in the particle-attached aromatic-hydrocarbon-degrading consortia from the surface seawater of the South China Sea.</title>
        <authorList>
            <person name="Dong C."/>
            <person name="Liu R."/>
            <person name="Shao Z."/>
        </authorList>
    </citation>
    <scope>NUCLEOTIDE SEQUENCE [LARGE SCALE GENOMIC DNA]</scope>
    <source>
        <strain evidence="9 11">CSC1P2</strain>
    </source>
</reference>
<dbReference type="Pfam" id="PF00015">
    <property type="entry name" value="MCPsignal"/>
    <property type="match status" value="1"/>
</dbReference>
<keyword evidence="5" id="KW-1133">Transmembrane helix</keyword>
<dbReference type="EMBL" id="CP024199">
    <property type="protein sequence ID" value="AUG53182.1"/>
    <property type="molecule type" value="Genomic_DNA"/>
</dbReference>
<dbReference type="SMART" id="SM00304">
    <property type="entry name" value="HAMP"/>
    <property type="match status" value="1"/>
</dbReference>
<evidence type="ECO:0000256" key="5">
    <source>
        <dbReference type="SAM" id="Phobius"/>
    </source>
</evidence>
<dbReference type="CDD" id="cd06225">
    <property type="entry name" value="HAMP"/>
    <property type="match status" value="1"/>
</dbReference>
<keyword evidence="9" id="KW-0808">Transferase</keyword>
<evidence type="ECO:0000313" key="10">
    <source>
        <dbReference type="Proteomes" id="UP000233458"/>
    </source>
</evidence>
<dbReference type="SUPFAM" id="SSF55785">
    <property type="entry name" value="PYP-like sensor domain (PAS domain)"/>
    <property type="match status" value="1"/>
</dbReference>
<accession>A0A2N3KX92</accession>
<evidence type="ECO:0000256" key="4">
    <source>
        <dbReference type="SAM" id="MobiDB-lite"/>
    </source>
</evidence>
<dbReference type="PROSITE" id="PS50111">
    <property type="entry name" value="CHEMOTAXIS_TRANSDUC_2"/>
    <property type="match status" value="1"/>
</dbReference>
<evidence type="ECO:0000313" key="8">
    <source>
        <dbReference type="EMBL" id="AUG53182.1"/>
    </source>
</evidence>
<dbReference type="InterPro" id="IPR004089">
    <property type="entry name" value="MCPsignal_dom"/>
</dbReference>
<dbReference type="SUPFAM" id="SSF58104">
    <property type="entry name" value="Methyl-accepting chemotaxis protein (MCP) signaling domain"/>
    <property type="match status" value="1"/>
</dbReference>
<dbReference type="GO" id="GO:0016020">
    <property type="term" value="C:membrane"/>
    <property type="evidence" value="ECO:0007669"/>
    <property type="project" value="InterPro"/>
</dbReference>
<protein>
    <submittedName>
        <fullName evidence="9">Histidine kinase</fullName>
    </submittedName>
</protein>
<evidence type="ECO:0000313" key="9">
    <source>
        <dbReference type="EMBL" id="PKR55199.1"/>
    </source>
</evidence>
<keyword evidence="5" id="KW-0812">Transmembrane</keyword>
<dbReference type="Proteomes" id="UP000233458">
    <property type="component" value="Chromosome"/>
</dbReference>
<keyword evidence="5" id="KW-0472">Membrane</keyword>
<feature type="domain" description="Methyl-accepting transducer" evidence="6">
    <location>
        <begin position="465"/>
        <end position="701"/>
    </location>
</feature>
<dbReference type="GO" id="GO:0007165">
    <property type="term" value="P:signal transduction"/>
    <property type="evidence" value="ECO:0007669"/>
    <property type="project" value="UniProtKB-KW"/>
</dbReference>
<dbReference type="EMBL" id="NWTK01000002">
    <property type="protein sequence ID" value="PKR55199.1"/>
    <property type="molecule type" value="Genomic_DNA"/>
</dbReference>
<feature type="domain" description="HAMP" evidence="7">
    <location>
        <begin position="289"/>
        <end position="341"/>
    </location>
</feature>
<name>A0A2N3KX92_9PROT</name>
<keyword evidence="10" id="KW-1185">Reference proteome</keyword>
<evidence type="ECO:0000256" key="2">
    <source>
        <dbReference type="ARBA" id="ARBA00029447"/>
    </source>
</evidence>
<comment type="similarity">
    <text evidence="2">Belongs to the methyl-accepting chemotaxis (MCP) protein family.</text>
</comment>
<organism evidence="9 11">
    <name type="scientific">Thalassospira marina</name>
    <dbReference type="NCBI Taxonomy" id="2048283"/>
    <lineage>
        <taxon>Bacteria</taxon>
        <taxon>Pseudomonadati</taxon>
        <taxon>Pseudomonadota</taxon>
        <taxon>Alphaproteobacteria</taxon>
        <taxon>Rhodospirillales</taxon>
        <taxon>Thalassospiraceae</taxon>
        <taxon>Thalassospira</taxon>
    </lineage>
</organism>
<dbReference type="OrthoDB" id="7314065at2"/>
<dbReference type="PANTHER" id="PTHR32089">
    <property type="entry name" value="METHYL-ACCEPTING CHEMOTAXIS PROTEIN MCPB"/>
    <property type="match status" value="1"/>
</dbReference>
<dbReference type="InterPro" id="IPR003660">
    <property type="entry name" value="HAMP_dom"/>
</dbReference>
<evidence type="ECO:0000256" key="1">
    <source>
        <dbReference type="ARBA" id="ARBA00023224"/>
    </source>
</evidence>
<feature type="transmembrane region" description="Helical" evidence="5">
    <location>
        <begin position="267"/>
        <end position="287"/>
    </location>
</feature>
<evidence type="ECO:0000259" key="7">
    <source>
        <dbReference type="PROSITE" id="PS50885"/>
    </source>
</evidence>